<gene>
    <name evidence="4" type="ORF">HH308_15155</name>
</gene>
<name>A0A848L204_9ACTN</name>
<sequence>MTDLVQSDVATSDGGVDRFERVDKFQRRRGELADATLATLGELGYARTSLREIAQKTEFSHGVLHYYFKDKIELITFGVRRYKEHCVTRYDEAVATATDAPQLAAGFADALVDTLVVDTAMHRLWYDLRTQSAFEEALRPTVIDLDHQLQDMIWRVVVAYAKLRAATVAVDEFAAYTMFDGLFENCLIRYVSGDGSVVETLRGQAVWLLDAVCRD</sequence>
<evidence type="ECO:0000256" key="2">
    <source>
        <dbReference type="PROSITE-ProRule" id="PRU00335"/>
    </source>
</evidence>
<dbReference type="Proteomes" id="UP000550729">
    <property type="component" value="Unassembled WGS sequence"/>
</dbReference>
<dbReference type="AlphaFoldDB" id="A0A848L204"/>
<proteinExistence type="predicted"/>
<reference evidence="4 5" key="1">
    <citation type="submission" date="2020-04" db="EMBL/GenBank/DDBJ databases">
        <title>Gordonia sp. nov. TBRC 11910.</title>
        <authorList>
            <person name="Suriyachadkun C."/>
        </authorList>
    </citation>
    <scope>NUCLEOTIDE SEQUENCE [LARGE SCALE GENOMIC DNA]</scope>
    <source>
        <strain evidence="4 5">TBRC 11910</strain>
    </source>
</reference>
<dbReference type="PROSITE" id="PS50977">
    <property type="entry name" value="HTH_TETR_2"/>
    <property type="match status" value="1"/>
</dbReference>
<dbReference type="InterPro" id="IPR009057">
    <property type="entry name" value="Homeodomain-like_sf"/>
</dbReference>
<evidence type="ECO:0000313" key="5">
    <source>
        <dbReference type="Proteomes" id="UP000550729"/>
    </source>
</evidence>
<dbReference type="RefSeq" id="WP_170195046.1">
    <property type="nucleotide sequence ID" value="NZ_JABBNB010000014.1"/>
</dbReference>
<accession>A0A848L204</accession>
<evidence type="ECO:0000313" key="4">
    <source>
        <dbReference type="EMBL" id="NMO02551.1"/>
    </source>
</evidence>
<dbReference type="Pfam" id="PF00440">
    <property type="entry name" value="TetR_N"/>
    <property type="match status" value="1"/>
</dbReference>
<dbReference type="GO" id="GO:0003677">
    <property type="term" value="F:DNA binding"/>
    <property type="evidence" value="ECO:0007669"/>
    <property type="project" value="UniProtKB-UniRule"/>
</dbReference>
<keyword evidence="1 2" id="KW-0238">DNA-binding</keyword>
<protein>
    <submittedName>
        <fullName evidence="4">TetR family transcriptional regulator</fullName>
    </submittedName>
</protein>
<dbReference type="SUPFAM" id="SSF46689">
    <property type="entry name" value="Homeodomain-like"/>
    <property type="match status" value="1"/>
</dbReference>
<evidence type="ECO:0000256" key="1">
    <source>
        <dbReference type="ARBA" id="ARBA00023125"/>
    </source>
</evidence>
<keyword evidence="5" id="KW-1185">Reference proteome</keyword>
<feature type="domain" description="HTH tetR-type" evidence="3">
    <location>
        <begin position="26"/>
        <end position="86"/>
    </location>
</feature>
<dbReference type="InterPro" id="IPR001647">
    <property type="entry name" value="HTH_TetR"/>
</dbReference>
<evidence type="ECO:0000259" key="3">
    <source>
        <dbReference type="PROSITE" id="PS50977"/>
    </source>
</evidence>
<dbReference type="Gene3D" id="1.10.357.10">
    <property type="entry name" value="Tetracycline Repressor, domain 2"/>
    <property type="match status" value="1"/>
</dbReference>
<feature type="DNA-binding region" description="H-T-H motif" evidence="2">
    <location>
        <begin position="49"/>
        <end position="68"/>
    </location>
</feature>
<comment type="caution">
    <text evidence="4">The sequence shown here is derived from an EMBL/GenBank/DDBJ whole genome shotgun (WGS) entry which is preliminary data.</text>
</comment>
<dbReference type="EMBL" id="JABBNB010000014">
    <property type="protein sequence ID" value="NMO02551.1"/>
    <property type="molecule type" value="Genomic_DNA"/>
</dbReference>
<organism evidence="4 5">
    <name type="scientific">Gordonia asplenii</name>
    <dbReference type="NCBI Taxonomy" id="2725283"/>
    <lineage>
        <taxon>Bacteria</taxon>
        <taxon>Bacillati</taxon>
        <taxon>Actinomycetota</taxon>
        <taxon>Actinomycetes</taxon>
        <taxon>Mycobacteriales</taxon>
        <taxon>Gordoniaceae</taxon>
        <taxon>Gordonia</taxon>
    </lineage>
</organism>